<dbReference type="SUPFAM" id="SSF53067">
    <property type="entry name" value="Actin-like ATPase domain"/>
    <property type="match status" value="2"/>
</dbReference>
<proteinExistence type="predicted"/>
<feature type="domain" description="ATPase BadF/BadG/BcrA/BcrD type" evidence="1">
    <location>
        <begin position="101"/>
        <end position="299"/>
    </location>
</feature>
<organism evidence="2">
    <name type="scientific">Streptantibioticus silvisoli</name>
    <dbReference type="NCBI Taxonomy" id="2705255"/>
    <lineage>
        <taxon>Bacteria</taxon>
        <taxon>Bacillati</taxon>
        <taxon>Actinomycetota</taxon>
        <taxon>Actinomycetes</taxon>
        <taxon>Kitasatosporales</taxon>
        <taxon>Streptomycetaceae</taxon>
        <taxon>Streptantibioticus</taxon>
    </lineage>
</organism>
<sequence>MTARGEPPQRLWAVDAGGSGTTALADDGTRWHRRSANPSSVGAPAADDHLLELLREVAGHLGGAPSAGWLATASVTDAAPGEPARSLSAVAARAGLTGTLTVSRDVTPLLLAPPLDGRGLVVVSGTGSGAVACDGVRPPVAAGGCEYLGSDEGSAFALGLAGLRAAIRGADGRAPATRLGPALAAHAAATRHTTPAAAPVSLPGGVPGGRTLAPPGVPAGRADEDVRDLARRLAAEPFPKPAVAALAPAVCACWLDGDEAATGVVRDALRDLTAAARAARDAAGLTGRWHAVLSGGVFRGCPPFADALAARLAALGPAAVPVVAHDPAAAVLSALTAQRARDRAGRPRPRWTARQTLTTRGGVR</sequence>
<accession>A0AA90KAI2</accession>
<reference evidence="2" key="1">
    <citation type="submission" date="2023-05" db="EMBL/GenBank/DDBJ databases">
        <title>Streptantibioticus silvisoli sp. nov., acidotolerant actinomycetes 1 from pine litter.</title>
        <authorList>
            <person name="Swiecimska M."/>
            <person name="Golinska P."/>
            <person name="Sangal V."/>
            <person name="Wachnowicz B."/>
            <person name="Goodfellow M."/>
        </authorList>
    </citation>
    <scope>NUCLEOTIDE SEQUENCE</scope>
    <source>
        <strain evidence="2">SL13</strain>
    </source>
</reference>
<dbReference type="InterPro" id="IPR043129">
    <property type="entry name" value="ATPase_NBD"/>
</dbReference>
<evidence type="ECO:0000259" key="1">
    <source>
        <dbReference type="Pfam" id="PF01869"/>
    </source>
</evidence>
<protein>
    <recommendedName>
        <fullName evidence="1">ATPase BadF/BadG/BcrA/BcrD type domain-containing protein</fullName>
    </recommendedName>
</protein>
<dbReference type="EMBL" id="JABXJJ020000032">
    <property type="protein sequence ID" value="MDI5972448.1"/>
    <property type="molecule type" value="Genomic_DNA"/>
</dbReference>
<comment type="caution">
    <text evidence="2">The sequence shown here is derived from an EMBL/GenBank/DDBJ whole genome shotgun (WGS) entry which is preliminary data.</text>
</comment>
<gene>
    <name evidence="2" type="ORF">POF50_024430</name>
</gene>
<dbReference type="Gene3D" id="3.30.420.40">
    <property type="match status" value="1"/>
</dbReference>
<dbReference type="RefSeq" id="WP_282698960.1">
    <property type="nucleotide sequence ID" value="NZ_JABXJJ020000032.1"/>
</dbReference>
<dbReference type="AlphaFoldDB" id="A0AA90KAI2"/>
<dbReference type="PANTHER" id="PTHR43190:SF3">
    <property type="entry name" value="N-ACETYL-D-GLUCOSAMINE KINASE"/>
    <property type="match status" value="1"/>
</dbReference>
<dbReference type="InterPro" id="IPR052519">
    <property type="entry name" value="Euk-type_GlcNAc_Kinase"/>
</dbReference>
<name>A0AA90KAI2_9ACTN</name>
<dbReference type="InterPro" id="IPR002731">
    <property type="entry name" value="ATPase_BadF"/>
</dbReference>
<dbReference type="Pfam" id="PF01869">
    <property type="entry name" value="BcrAD_BadFG"/>
    <property type="match status" value="1"/>
</dbReference>
<evidence type="ECO:0000313" key="2">
    <source>
        <dbReference type="EMBL" id="MDI5972448.1"/>
    </source>
</evidence>
<dbReference type="PANTHER" id="PTHR43190">
    <property type="entry name" value="N-ACETYL-D-GLUCOSAMINE KINASE"/>
    <property type="match status" value="1"/>
</dbReference>